<gene>
    <name evidence="2" type="ORF">K469DRAFT_160996</name>
</gene>
<name>A0A6A6E0L2_9PEZI</name>
<evidence type="ECO:0000313" key="3">
    <source>
        <dbReference type="Proteomes" id="UP000800200"/>
    </source>
</evidence>
<keyword evidence="3" id="KW-1185">Reference proteome</keyword>
<reference evidence="2" key="1">
    <citation type="journal article" date="2020" name="Stud. Mycol.">
        <title>101 Dothideomycetes genomes: a test case for predicting lifestyles and emergence of pathogens.</title>
        <authorList>
            <person name="Haridas S."/>
            <person name="Albert R."/>
            <person name="Binder M."/>
            <person name="Bloem J."/>
            <person name="Labutti K."/>
            <person name="Salamov A."/>
            <person name="Andreopoulos B."/>
            <person name="Baker S."/>
            <person name="Barry K."/>
            <person name="Bills G."/>
            <person name="Bluhm B."/>
            <person name="Cannon C."/>
            <person name="Castanera R."/>
            <person name="Culley D."/>
            <person name="Daum C."/>
            <person name="Ezra D."/>
            <person name="Gonzalez J."/>
            <person name="Henrissat B."/>
            <person name="Kuo A."/>
            <person name="Liang C."/>
            <person name="Lipzen A."/>
            <person name="Lutzoni F."/>
            <person name="Magnuson J."/>
            <person name="Mondo S."/>
            <person name="Nolan M."/>
            <person name="Ohm R."/>
            <person name="Pangilinan J."/>
            <person name="Park H.-J."/>
            <person name="Ramirez L."/>
            <person name="Alfaro M."/>
            <person name="Sun H."/>
            <person name="Tritt A."/>
            <person name="Yoshinaga Y."/>
            <person name="Zwiers L.-H."/>
            <person name="Turgeon B."/>
            <person name="Goodwin S."/>
            <person name="Spatafora J."/>
            <person name="Crous P."/>
            <person name="Grigoriev I."/>
        </authorList>
    </citation>
    <scope>NUCLEOTIDE SEQUENCE</scope>
    <source>
        <strain evidence="2">CBS 207.26</strain>
    </source>
</reference>
<dbReference type="EMBL" id="ML994633">
    <property type="protein sequence ID" value="KAF2185487.1"/>
    <property type="molecule type" value="Genomic_DNA"/>
</dbReference>
<sequence>MWSASASQLKDVTAGTTSCDGPRNLQDQFNAQTTRLRQIYKAQRLRNTTRAYEPK</sequence>
<feature type="region of interest" description="Disordered" evidence="1">
    <location>
        <begin position="1"/>
        <end position="26"/>
    </location>
</feature>
<dbReference type="Proteomes" id="UP000800200">
    <property type="component" value="Unassembled WGS sequence"/>
</dbReference>
<proteinExistence type="predicted"/>
<evidence type="ECO:0000256" key="1">
    <source>
        <dbReference type="SAM" id="MobiDB-lite"/>
    </source>
</evidence>
<organism evidence="2 3">
    <name type="scientific">Zopfia rhizophila CBS 207.26</name>
    <dbReference type="NCBI Taxonomy" id="1314779"/>
    <lineage>
        <taxon>Eukaryota</taxon>
        <taxon>Fungi</taxon>
        <taxon>Dikarya</taxon>
        <taxon>Ascomycota</taxon>
        <taxon>Pezizomycotina</taxon>
        <taxon>Dothideomycetes</taxon>
        <taxon>Dothideomycetes incertae sedis</taxon>
        <taxon>Zopfiaceae</taxon>
        <taxon>Zopfia</taxon>
    </lineage>
</organism>
<accession>A0A6A6E0L2</accession>
<protein>
    <submittedName>
        <fullName evidence="2">Uncharacterized protein</fullName>
    </submittedName>
</protein>
<evidence type="ECO:0000313" key="2">
    <source>
        <dbReference type="EMBL" id="KAF2185487.1"/>
    </source>
</evidence>
<dbReference type="AlphaFoldDB" id="A0A6A6E0L2"/>